<dbReference type="GO" id="GO:0015074">
    <property type="term" value="P:DNA integration"/>
    <property type="evidence" value="ECO:0007669"/>
    <property type="project" value="InterPro"/>
</dbReference>
<reference evidence="3" key="1">
    <citation type="journal article" date="2014" name="Front. Microbiol.">
        <title>High frequency of phylogenetically diverse reductive dehalogenase-homologous genes in deep subseafloor sedimentary metagenomes.</title>
        <authorList>
            <person name="Kawai M."/>
            <person name="Futagami T."/>
            <person name="Toyoda A."/>
            <person name="Takaki Y."/>
            <person name="Nishi S."/>
            <person name="Hori S."/>
            <person name="Arai W."/>
            <person name="Tsubouchi T."/>
            <person name="Morono Y."/>
            <person name="Uchiyama I."/>
            <person name="Ito T."/>
            <person name="Fujiyama A."/>
            <person name="Inagaki F."/>
            <person name="Takami H."/>
        </authorList>
    </citation>
    <scope>NUCLEOTIDE SEQUENCE</scope>
    <source>
        <strain evidence="3">Expedition CK06-06</strain>
    </source>
</reference>
<protein>
    <recommendedName>
        <fullName evidence="2">Tyr recombinase domain-containing protein</fullName>
    </recommendedName>
</protein>
<dbReference type="GO" id="GO:0003677">
    <property type="term" value="F:DNA binding"/>
    <property type="evidence" value="ECO:0007669"/>
    <property type="project" value="InterPro"/>
</dbReference>
<evidence type="ECO:0000256" key="1">
    <source>
        <dbReference type="ARBA" id="ARBA00023172"/>
    </source>
</evidence>
<name>X1NE80_9ZZZZ</name>
<sequence>RDKGIEPEQRIFPITYNAARVMVNKAGKMVGVKLRPHDLRRHAATHASRSGTPIEIVSKVILRHAHLATTQRYLGKVTDVEAIRWIENLYA</sequence>
<dbReference type="InterPro" id="IPR011010">
    <property type="entry name" value="DNA_brk_join_enz"/>
</dbReference>
<dbReference type="Pfam" id="PF00589">
    <property type="entry name" value="Phage_integrase"/>
    <property type="match status" value="1"/>
</dbReference>
<organism evidence="3">
    <name type="scientific">marine sediment metagenome</name>
    <dbReference type="NCBI Taxonomy" id="412755"/>
    <lineage>
        <taxon>unclassified sequences</taxon>
        <taxon>metagenomes</taxon>
        <taxon>ecological metagenomes</taxon>
    </lineage>
</organism>
<feature type="domain" description="Tyr recombinase" evidence="2">
    <location>
        <begin position="1"/>
        <end position="88"/>
    </location>
</feature>
<dbReference type="EMBL" id="BARV01029205">
    <property type="protein sequence ID" value="GAI42352.1"/>
    <property type="molecule type" value="Genomic_DNA"/>
</dbReference>
<dbReference type="AlphaFoldDB" id="X1NE80"/>
<dbReference type="Gene3D" id="1.10.443.10">
    <property type="entry name" value="Intergrase catalytic core"/>
    <property type="match status" value="1"/>
</dbReference>
<accession>X1NE80</accession>
<comment type="caution">
    <text evidence="3">The sequence shown here is derived from an EMBL/GenBank/DDBJ whole genome shotgun (WGS) entry which is preliminary data.</text>
</comment>
<dbReference type="PROSITE" id="PS51898">
    <property type="entry name" value="TYR_RECOMBINASE"/>
    <property type="match status" value="1"/>
</dbReference>
<dbReference type="GO" id="GO:0006310">
    <property type="term" value="P:DNA recombination"/>
    <property type="evidence" value="ECO:0007669"/>
    <property type="project" value="UniProtKB-KW"/>
</dbReference>
<proteinExistence type="predicted"/>
<dbReference type="InterPro" id="IPR002104">
    <property type="entry name" value="Integrase_catalytic"/>
</dbReference>
<dbReference type="SUPFAM" id="SSF56349">
    <property type="entry name" value="DNA breaking-rejoining enzymes"/>
    <property type="match status" value="1"/>
</dbReference>
<evidence type="ECO:0000259" key="2">
    <source>
        <dbReference type="PROSITE" id="PS51898"/>
    </source>
</evidence>
<keyword evidence="1" id="KW-0233">DNA recombination</keyword>
<dbReference type="CDD" id="cd00397">
    <property type="entry name" value="DNA_BRE_C"/>
    <property type="match status" value="1"/>
</dbReference>
<evidence type="ECO:0000313" key="3">
    <source>
        <dbReference type="EMBL" id="GAI42352.1"/>
    </source>
</evidence>
<feature type="non-terminal residue" evidence="3">
    <location>
        <position position="1"/>
    </location>
</feature>
<dbReference type="InterPro" id="IPR013762">
    <property type="entry name" value="Integrase-like_cat_sf"/>
</dbReference>
<gene>
    <name evidence="3" type="ORF">S06H3_46621</name>
</gene>